<organism evidence="2 3">
    <name type="scientific">Nocardioides immobilis</name>
    <dbReference type="NCBI Taxonomy" id="2049295"/>
    <lineage>
        <taxon>Bacteria</taxon>
        <taxon>Bacillati</taxon>
        <taxon>Actinomycetota</taxon>
        <taxon>Actinomycetes</taxon>
        <taxon>Propionibacteriales</taxon>
        <taxon>Nocardioidaceae</taxon>
        <taxon>Nocardioides</taxon>
    </lineage>
</organism>
<dbReference type="Proteomes" id="UP000283644">
    <property type="component" value="Unassembled WGS sequence"/>
</dbReference>
<accession>A0A417XY51</accession>
<dbReference type="AlphaFoldDB" id="A0A417XY51"/>
<dbReference type="InterPro" id="IPR025285">
    <property type="entry name" value="DUF4145"/>
</dbReference>
<evidence type="ECO:0000313" key="3">
    <source>
        <dbReference type="Proteomes" id="UP000283644"/>
    </source>
</evidence>
<comment type="caution">
    <text evidence="2">The sequence shown here is derived from an EMBL/GenBank/DDBJ whole genome shotgun (WGS) entry which is preliminary data.</text>
</comment>
<evidence type="ECO:0000313" key="2">
    <source>
        <dbReference type="EMBL" id="RHW25220.1"/>
    </source>
</evidence>
<name>A0A417XY51_9ACTN</name>
<gene>
    <name evidence="2" type="ORF">D0Z08_19850</name>
</gene>
<sequence length="233" mass="25293">MVYQLPATSVVSWANGPTGHVVPVAIDSVCPVCRKSVTFVPGDASNLHAVRGQPLNVRCPRCGDTVSLIRLGGVAAGDVRLYFDAEDPARPPVADLDLVPDDVISPALKKAYQSALNVLAIGEPEATAVTCRRVLEGITRKVLPADVQTTNLARRIEALTNEREALARPLLELSDTLREGGNLGAHFSDEIETSIDDARRMVDLLDYLITYLFVLPEQIHRFRAEVLKESSGE</sequence>
<proteinExistence type="predicted"/>
<keyword evidence="3" id="KW-1185">Reference proteome</keyword>
<feature type="domain" description="DUF4145" evidence="1">
    <location>
        <begin position="115"/>
        <end position="205"/>
    </location>
</feature>
<dbReference type="Pfam" id="PF13643">
    <property type="entry name" value="DUF4145"/>
    <property type="match status" value="1"/>
</dbReference>
<evidence type="ECO:0000259" key="1">
    <source>
        <dbReference type="Pfam" id="PF13643"/>
    </source>
</evidence>
<protein>
    <submittedName>
        <fullName evidence="2">DUF4145 domain-containing protein</fullName>
    </submittedName>
</protein>
<dbReference type="OrthoDB" id="7059908at2"/>
<dbReference type="RefSeq" id="WP_118927004.1">
    <property type="nucleotide sequence ID" value="NZ_QXGH01000025.1"/>
</dbReference>
<reference evidence="2 3" key="1">
    <citation type="submission" date="2018-09" db="EMBL/GenBank/DDBJ databases">
        <title>Genome sequencing of Nocardioides immobilis CCTCC AB 2017083 for comparison to Nocardioides silvaticus.</title>
        <authorList>
            <person name="Li C."/>
            <person name="Wang G."/>
        </authorList>
    </citation>
    <scope>NUCLEOTIDE SEQUENCE [LARGE SCALE GENOMIC DNA]</scope>
    <source>
        <strain evidence="2 3">CCTCC AB 2017083</strain>
    </source>
</reference>
<dbReference type="EMBL" id="QXGH01000025">
    <property type="protein sequence ID" value="RHW25220.1"/>
    <property type="molecule type" value="Genomic_DNA"/>
</dbReference>